<gene>
    <name evidence="10" type="ORF">PHYSODRAFT_486267</name>
</gene>
<evidence type="ECO:0000256" key="5">
    <source>
        <dbReference type="ARBA" id="ARBA00022840"/>
    </source>
</evidence>
<feature type="domain" description="Protein kinase" evidence="9">
    <location>
        <begin position="376"/>
        <end position="654"/>
    </location>
</feature>
<feature type="binding site" evidence="6">
    <location>
        <position position="722"/>
    </location>
    <ligand>
        <name>ATP</name>
        <dbReference type="ChEBI" id="CHEBI:30616"/>
    </ligand>
</feature>
<reference evidence="10 11" key="1">
    <citation type="journal article" date="2006" name="Science">
        <title>Phytophthora genome sequences uncover evolutionary origins and mechanisms of pathogenesis.</title>
        <authorList>
            <person name="Tyler B.M."/>
            <person name="Tripathy S."/>
            <person name="Zhang X."/>
            <person name="Dehal P."/>
            <person name="Jiang R.H."/>
            <person name="Aerts A."/>
            <person name="Arredondo F.D."/>
            <person name="Baxter L."/>
            <person name="Bensasson D."/>
            <person name="Beynon J.L."/>
            <person name="Chapman J."/>
            <person name="Damasceno C.M."/>
            <person name="Dorrance A.E."/>
            <person name="Dou D."/>
            <person name="Dickerman A.W."/>
            <person name="Dubchak I.L."/>
            <person name="Garbelotto M."/>
            <person name="Gijzen M."/>
            <person name="Gordon S.G."/>
            <person name="Govers F."/>
            <person name="Grunwald N.J."/>
            <person name="Huang W."/>
            <person name="Ivors K.L."/>
            <person name="Jones R.W."/>
            <person name="Kamoun S."/>
            <person name="Krampis K."/>
            <person name="Lamour K.H."/>
            <person name="Lee M.K."/>
            <person name="McDonald W.H."/>
            <person name="Medina M."/>
            <person name="Meijer H.J."/>
            <person name="Nordberg E.K."/>
            <person name="Maclean D.J."/>
            <person name="Ospina-Giraldo M.D."/>
            <person name="Morris P.F."/>
            <person name="Phuntumart V."/>
            <person name="Putnam N.H."/>
            <person name="Rash S."/>
            <person name="Rose J.K."/>
            <person name="Sakihama Y."/>
            <person name="Salamov A.A."/>
            <person name="Savidor A."/>
            <person name="Scheuring C.F."/>
            <person name="Smith B.M."/>
            <person name="Sobral B.W."/>
            <person name="Terry A."/>
            <person name="Torto-Alalibo T.A."/>
            <person name="Win J."/>
            <person name="Xu Z."/>
            <person name="Zhang H."/>
            <person name="Grigoriev I.V."/>
            <person name="Rokhsar D.S."/>
            <person name="Boore J.L."/>
        </authorList>
    </citation>
    <scope>NUCLEOTIDE SEQUENCE [LARGE SCALE GENOMIC DNA]</scope>
    <source>
        <strain evidence="10 11">P6497</strain>
    </source>
</reference>
<dbReference type="PRINTS" id="PR00109">
    <property type="entry name" value="TYRKINASE"/>
</dbReference>
<keyword evidence="3 6" id="KW-0547">Nucleotide-binding</keyword>
<keyword evidence="11" id="KW-1185">Reference proteome</keyword>
<keyword evidence="2" id="KW-0808">Transferase</keyword>
<feature type="transmembrane region" description="Helical" evidence="8">
    <location>
        <begin position="266"/>
        <end position="284"/>
    </location>
</feature>
<dbReference type="GO" id="GO:0005524">
    <property type="term" value="F:ATP binding"/>
    <property type="evidence" value="ECO:0007669"/>
    <property type="project" value="UniProtKB-UniRule"/>
</dbReference>
<dbReference type="PROSITE" id="PS50011">
    <property type="entry name" value="PROTEIN_KINASE_DOM"/>
    <property type="match status" value="2"/>
</dbReference>
<feature type="region of interest" description="Disordered" evidence="7">
    <location>
        <begin position="38"/>
        <end position="81"/>
    </location>
</feature>
<feature type="binding site" evidence="6">
    <location>
        <position position="404"/>
    </location>
    <ligand>
        <name>ATP</name>
        <dbReference type="ChEBI" id="CHEBI:30616"/>
    </ligand>
</feature>
<dbReference type="InterPro" id="IPR011009">
    <property type="entry name" value="Kinase-like_dom_sf"/>
</dbReference>
<dbReference type="InterPro" id="IPR017441">
    <property type="entry name" value="Protein_kinase_ATP_BS"/>
</dbReference>
<keyword evidence="5 6" id="KW-0067">ATP-binding</keyword>
<evidence type="ECO:0000256" key="2">
    <source>
        <dbReference type="ARBA" id="ARBA00022679"/>
    </source>
</evidence>
<keyword evidence="8" id="KW-1133">Transmembrane helix</keyword>
<feature type="transmembrane region" description="Helical" evidence="8">
    <location>
        <begin position="215"/>
        <end position="236"/>
    </location>
</feature>
<dbReference type="GO" id="GO:0004674">
    <property type="term" value="F:protein serine/threonine kinase activity"/>
    <property type="evidence" value="ECO:0007669"/>
    <property type="project" value="UniProtKB-KW"/>
</dbReference>
<evidence type="ECO:0000256" key="8">
    <source>
        <dbReference type="SAM" id="Phobius"/>
    </source>
</evidence>
<accession>G4YY30</accession>
<evidence type="ECO:0000256" key="7">
    <source>
        <dbReference type="SAM" id="MobiDB-lite"/>
    </source>
</evidence>
<dbReference type="Gene3D" id="1.10.510.10">
    <property type="entry name" value="Transferase(Phosphotransferase) domain 1"/>
    <property type="match status" value="2"/>
</dbReference>
<evidence type="ECO:0000256" key="3">
    <source>
        <dbReference type="ARBA" id="ARBA00022741"/>
    </source>
</evidence>
<dbReference type="PANTHER" id="PTHR44329">
    <property type="entry name" value="SERINE/THREONINE-PROTEIN KINASE TNNI3K-RELATED"/>
    <property type="match status" value="1"/>
</dbReference>
<dbReference type="GeneID" id="20655991"/>
<dbReference type="InterPro" id="IPR000719">
    <property type="entry name" value="Prot_kinase_dom"/>
</dbReference>
<name>G4YY30_PHYSP</name>
<dbReference type="InterPro" id="IPR001245">
    <property type="entry name" value="Ser-Thr/Tyr_kinase_cat_dom"/>
</dbReference>
<feature type="transmembrane region" description="Helical" evidence="8">
    <location>
        <begin position="296"/>
        <end position="315"/>
    </location>
</feature>
<dbReference type="SMR" id="G4YY30"/>
<evidence type="ECO:0000313" key="10">
    <source>
        <dbReference type="EMBL" id="EGZ26198.1"/>
    </source>
</evidence>
<dbReference type="EMBL" id="JH159152">
    <property type="protein sequence ID" value="EGZ26198.1"/>
    <property type="molecule type" value="Genomic_DNA"/>
</dbReference>
<protein>
    <recommendedName>
        <fullName evidence="9">Protein kinase domain-containing protein</fullName>
    </recommendedName>
</protein>
<organism evidence="10 11">
    <name type="scientific">Phytophthora sojae (strain P6497)</name>
    <name type="common">Soybean stem and root rot agent</name>
    <name type="synonym">Phytophthora megasperma f. sp. glycines</name>
    <dbReference type="NCBI Taxonomy" id="1094619"/>
    <lineage>
        <taxon>Eukaryota</taxon>
        <taxon>Sar</taxon>
        <taxon>Stramenopiles</taxon>
        <taxon>Oomycota</taxon>
        <taxon>Peronosporomycetes</taxon>
        <taxon>Peronosporales</taxon>
        <taxon>Peronosporaceae</taxon>
        <taxon>Phytophthora</taxon>
    </lineage>
</organism>
<dbReference type="RefSeq" id="XP_009521486.1">
    <property type="nucleotide sequence ID" value="XM_009523191.1"/>
</dbReference>
<dbReference type="PROSITE" id="PS00108">
    <property type="entry name" value="PROTEIN_KINASE_ST"/>
    <property type="match status" value="2"/>
</dbReference>
<feature type="transmembrane region" description="Helical" evidence="8">
    <location>
        <begin position="152"/>
        <end position="171"/>
    </location>
</feature>
<dbReference type="InterPro" id="IPR008271">
    <property type="entry name" value="Ser/Thr_kinase_AS"/>
</dbReference>
<feature type="domain" description="Protein kinase" evidence="9">
    <location>
        <begin position="694"/>
        <end position="950"/>
    </location>
</feature>
<keyword evidence="8" id="KW-0812">Transmembrane</keyword>
<dbReference type="AlphaFoldDB" id="G4YY30"/>
<evidence type="ECO:0000256" key="4">
    <source>
        <dbReference type="ARBA" id="ARBA00022777"/>
    </source>
</evidence>
<evidence type="ECO:0000256" key="6">
    <source>
        <dbReference type="PROSITE-ProRule" id="PRU10141"/>
    </source>
</evidence>
<evidence type="ECO:0000313" key="11">
    <source>
        <dbReference type="Proteomes" id="UP000002640"/>
    </source>
</evidence>
<dbReference type="SMART" id="SM00220">
    <property type="entry name" value="S_TKc"/>
    <property type="match status" value="2"/>
</dbReference>
<dbReference type="OMA" id="PGDAMQD"/>
<evidence type="ECO:0000259" key="9">
    <source>
        <dbReference type="PROSITE" id="PS50011"/>
    </source>
</evidence>
<evidence type="ECO:0000256" key="1">
    <source>
        <dbReference type="ARBA" id="ARBA00022527"/>
    </source>
</evidence>
<dbReference type="Pfam" id="PF07714">
    <property type="entry name" value="PK_Tyr_Ser-Thr"/>
    <property type="match status" value="2"/>
</dbReference>
<proteinExistence type="predicted"/>
<keyword evidence="1" id="KW-0723">Serine/threonine-protein kinase</keyword>
<dbReference type="PROSITE" id="PS00107">
    <property type="entry name" value="PROTEIN_KINASE_ATP"/>
    <property type="match status" value="2"/>
</dbReference>
<dbReference type="SUPFAM" id="SSF56112">
    <property type="entry name" value="Protein kinase-like (PK-like)"/>
    <property type="match status" value="2"/>
</dbReference>
<feature type="transmembrane region" description="Helical" evidence="8">
    <location>
        <begin position="183"/>
        <end position="203"/>
    </location>
</feature>
<dbReference type="InParanoid" id="G4YY30"/>
<dbReference type="KEGG" id="psoj:PHYSODRAFT_486267"/>
<keyword evidence="4" id="KW-0418">Kinase</keyword>
<dbReference type="CDD" id="cd13999">
    <property type="entry name" value="STKc_MAP3K-like"/>
    <property type="match status" value="2"/>
</dbReference>
<dbReference type="InterPro" id="IPR051681">
    <property type="entry name" value="Ser/Thr_Kinases-Pseudokinases"/>
</dbReference>
<dbReference type="PANTHER" id="PTHR44329:SF288">
    <property type="entry name" value="MITOGEN-ACTIVATED PROTEIN KINASE KINASE KINASE 20"/>
    <property type="match status" value="1"/>
</dbReference>
<sequence length="956" mass="105792">MIPFPLFHTGHTRMTDTPSRVSMSKVIPKDDSGKVIEMAGSSGGRSGTNLANKNDESQVMPLPSPKSPNSNMNGGGSAPASPIRRTRLHIMGASMQDLKLNFFRPRTSRNNGAPSRQEDIGISFVSLQFSNADMEQRFTLARCVKYQTRLKFGSGFTAFFIPLLVIMQVSFKTNEEDGEKWTQLPLVMVFPGIVTLMGLLVVFFQRFFMTHMQWLTLVCLIGQISALLDTTAAGTMVSERNIWVQFIFSLGITSSTGLTFLKSTTVLVCSSIFFLILAWVKFATKTTTEQLSAPGTVTAAIILYSILLAFLSWNWEYEERRDFVLTERLAQENVMVQMTMEMTGWFSGGAADQSPGNGADAGGILSANCHIDPKDVLVKEELGEGTFGCVYAATWKETRVAVKKITLQGDTKSIVTSFGSEASVMAQLRHPNVVMFMGVMVHPEFVGLVMELCPKGSVYTVIHNEDVKIDWSLLLRMMVDSSRGMHFLHSSKPPILHRDLKSVNLLIDADWRCKVSDFGLSKLKAFREDQNESGVAASVNSDAKNVPRVFIGSSVWIAPEVFKGEEHTEKADVYSFGVILFEALSSSVPYNSISVDAVPFVVQAGKRPTDFQALELPPGDAMQDLYSLMTRCWSAEIYARPSFSIIISTLQSILTKHCGDEKWEDHIIYPDRKIVNPSNAPADDDGLSIREEDLIVDAAIGRGVFGVVYKGSYFGTPVAIKKLHVSGVPKNTLVEFEKECSIMKGLHHPNIVLFMGSCSKPPTLLLVTELLANGSFFDIYHKMPRPDPARQLRLAYSVAFDMAKGLAYLHNHNPIVIHRDLKSQNILLDDRMRTKIGDFGLSKFRDVGKTMSICGSPLWVAPEVLRGEKYGTPCDVYSFSIIVWEALAWGEPYPDLGSSDIMNGVAGGNLRPTVPDGTPTGLARLLEECWTKKQDQRPTFNELVPRLEAMSKDFAA</sequence>
<dbReference type="Proteomes" id="UP000002640">
    <property type="component" value="Unassembled WGS sequence"/>
</dbReference>
<keyword evidence="8" id="KW-0472">Membrane</keyword>
<dbReference type="STRING" id="1094619.G4YY30"/>
<dbReference type="Gene3D" id="3.30.200.20">
    <property type="entry name" value="Phosphorylase Kinase, domain 1"/>
    <property type="match status" value="1"/>
</dbReference>